<sequence length="159" mass="17467">MLKYVTGQVPNAPGAWCIPKPSSTEVELLENIQYACGIVDCSLIQTGGPCFEMVEIHGTVTSLNLASLLSLTQRVWCIPKPSSTEIALKENVMYACGMVDCSLIQRGGSCFEPNTSMNHASVVMNLYYQQSGRNPWNCDFKGSGIIAIKNPSKQFINYY</sequence>
<accession>A0ACC0BEB7</accession>
<gene>
    <name evidence="1" type="ORF">M9H77_11339</name>
</gene>
<evidence type="ECO:0000313" key="1">
    <source>
        <dbReference type="EMBL" id="KAI5670975.1"/>
    </source>
</evidence>
<proteinExistence type="predicted"/>
<dbReference type="Proteomes" id="UP001060085">
    <property type="component" value="Linkage Group LG03"/>
</dbReference>
<keyword evidence="2" id="KW-1185">Reference proteome</keyword>
<reference evidence="2" key="1">
    <citation type="journal article" date="2023" name="Nat. Plants">
        <title>Single-cell RNA sequencing provides a high-resolution roadmap for understanding the multicellular compartmentation of specialized metabolism.</title>
        <authorList>
            <person name="Sun S."/>
            <person name="Shen X."/>
            <person name="Li Y."/>
            <person name="Li Y."/>
            <person name="Wang S."/>
            <person name="Li R."/>
            <person name="Zhang H."/>
            <person name="Shen G."/>
            <person name="Guo B."/>
            <person name="Wei J."/>
            <person name="Xu J."/>
            <person name="St-Pierre B."/>
            <person name="Chen S."/>
            <person name="Sun C."/>
        </authorList>
    </citation>
    <scope>NUCLEOTIDE SEQUENCE [LARGE SCALE GENOMIC DNA]</scope>
</reference>
<protein>
    <submittedName>
        <fullName evidence="1">Uncharacterized protein</fullName>
    </submittedName>
</protein>
<evidence type="ECO:0000313" key="2">
    <source>
        <dbReference type="Proteomes" id="UP001060085"/>
    </source>
</evidence>
<organism evidence="1 2">
    <name type="scientific">Catharanthus roseus</name>
    <name type="common">Madagascar periwinkle</name>
    <name type="synonym">Vinca rosea</name>
    <dbReference type="NCBI Taxonomy" id="4058"/>
    <lineage>
        <taxon>Eukaryota</taxon>
        <taxon>Viridiplantae</taxon>
        <taxon>Streptophyta</taxon>
        <taxon>Embryophyta</taxon>
        <taxon>Tracheophyta</taxon>
        <taxon>Spermatophyta</taxon>
        <taxon>Magnoliopsida</taxon>
        <taxon>eudicotyledons</taxon>
        <taxon>Gunneridae</taxon>
        <taxon>Pentapetalae</taxon>
        <taxon>asterids</taxon>
        <taxon>lamiids</taxon>
        <taxon>Gentianales</taxon>
        <taxon>Apocynaceae</taxon>
        <taxon>Rauvolfioideae</taxon>
        <taxon>Vinceae</taxon>
        <taxon>Catharanthinae</taxon>
        <taxon>Catharanthus</taxon>
    </lineage>
</organism>
<name>A0ACC0BEB7_CATRO</name>
<dbReference type="EMBL" id="CM044703">
    <property type="protein sequence ID" value="KAI5670975.1"/>
    <property type="molecule type" value="Genomic_DNA"/>
</dbReference>
<comment type="caution">
    <text evidence="1">The sequence shown here is derived from an EMBL/GenBank/DDBJ whole genome shotgun (WGS) entry which is preliminary data.</text>
</comment>